<dbReference type="Proteomes" id="UP001172082">
    <property type="component" value="Unassembled WGS sequence"/>
</dbReference>
<evidence type="ECO:0000256" key="1">
    <source>
        <dbReference type="SAM" id="Phobius"/>
    </source>
</evidence>
<evidence type="ECO:0000313" key="2">
    <source>
        <dbReference type="EMBL" id="MDN5200333.1"/>
    </source>
</evidence>
<keyword evidence="1" id="KW-1133">Transmembrane helix</keyword>
<keyword evidence="1" id="KW-0812">Transmembrane</keyword>
<reference evidence="2" key="1">
    <citation type="submission" date="2023-06" db="EMBL/GenBank/DDBJ databases">
        <title>Genomic of Parafulvivirga corallium.</title>
        <authorList>
            <person name="Wang G."/>
        </authorList>
    </citation>
    <scope>NUCLEOTIDE SEQUENCE</scope>
    <source>
        <strain evidence="2">BMA10</strain>
    </source>
</reference>
<comment type="caution">
    <text evidence="2">The sequence shown here is derived from an EMBL/GenBank/DDBJ whole genome shotgun (WGS) entry which is preliminary data.</text>
</comment>
<organism evidence="2 3">
    <name type="scientific">Splendidivirga corallicola</name>
    <dbReference type="NCBI Taxonomy" id="3051826"/>
    <lineage>
        <taxon>Bacteria</taxon>
        <taxon>Pseudomonadati</taxon>
        <taxon>Bacteroidota</taxon>
        <taxon>Cytophagia</taxon>
        <taxon>Cytophagales</taxon>
        <taxon>Splendidivirgaceae</taxon>
        <taxon>Splendidivirga</taxon>
    </lineage>
</organism>
<feature type="transmembrane region" description="Helical" evidence="1">
    <location>
        <begin position="51"/>
        <end position="84"/>
    </location>
</feature>
<feature type="transmembrane region" description="Helical" evidence="1">
    <location>
        <begin position="122"/>
        <end position="143"/>
    </location>
</feature>
<dbReference type="EMBL" id="JAUJEA010000001">
    <property type="protein sequence ID" value="MDN5200333.1"/>
    <property type="molecule type" value="Genomic_DNA"/>
</dbReference>
<keyword evidence="1" id="KW-0472">Membrane</keyword>
<keyword evidence="3" id="KW-1185">Reference proteome</keyword>
<accession>A0ABT8KJ91</accession>
<feature type="transmembrane region" description="Helical" evidence="1">
    <location>
        <begin position="155"/>
        <end position="175"/>
    </location>
</feature>
<name>A0ABT8KJ91_9BACT</name>
<sequence length="200" mass="23189">MDNMDIENIWEAGHQSGRNIETVEATAKKYNKKSLQLVERIYRTGRKEHRIFLIVVGVAMPVLLLTKAFIIASSLLIFTGLIIWKYEVEMGILRKIKFQDNTLNYLISVKRLLNRFMLNYKIGIMVGVPLLMLGGMIIAQNILGKAITPMLMDPVFWFIFLFACFLSIGLSRLWLHFWVHTLYGKKFKELQSMIEDLETA</sequence>
<gene>
    <name evidence="2" type="ORF">QQ008_03150</name>
</gene>
<evidence type="ECO:0000313" key="3">
    <source>
        <dbReference type="Proteomes" id="UP001172082"/>
    </source>
</evidence>
<proteinExistence type="predicted"/>
<dbReference type="RefSeq" id="WP_346750358.1">
    <property type="nucleotide sequence ID" value="NZ_JAUJEA010000001.1"/>
</dbReference>
<protein>
    <submittedName>
        <fullName evidence="2">Uncharacterized protein</fullName>
    </submittedName>
</protein>